<dbReference type="Proteomes" id="UP000800036">
    <property type="component" value="Unassembled WGS sequence"/>
</dbReference>
<dbReference type="EMBL" id="ML976764">
    <property type="protein sequence ID" value="KAF1965324.1"/>
    <property type="molecule type" value="Genomic_DNA"/>
</dbReference>
<organism evidence="2 3">
    <name type="scientific">Bimuria novae-zelandiae CBS 107.79</name>
    <dbReference type="NCBI Taxonomy" id="1447943"/>
    <lineage>
        <taxon>Eukaryota</taxon>
        <taxon>Fungi</taxon>
        <taxon>Dikarya</taxon>
        <taxon>Ascomycota</taxon>
        <taxon>Pezizomycotina</taxon>
        <taxon>Dothideomycetes</taxon>
        <taxon>Pleosporomycetidae</taxon>
        <taxon>Pleosporales</taxon>
        <taxon>Massarineae</taxon>
        <taxon>Didymosphaeriaceae</taxon>
        <taxon>Bimuria</taxon>
    </lineage>
</organism>
<feature type="signal peptide" evidence="1">
    <location>
        <begin position="1"/>
        <end position="20"/>
    </location>
</feature>
<evidence type="ECO:0000313" key="3">
    <source>
        <dbReference type="Proteomes" id="UP000800036"/>
    </source>
</evidence>
<protein>
    <recommendedName>
        <fullName evidence="4">Secreted protein</fullName>
    </recommendedName>
</protein>
<sequence length="104" mass="11996">MFMIARCFFAALLRVPWIQTTRYTSKPDRVESSITTVRVHTRTYDNCPENGLYVQDWFRLVSCLTLGWGRLSHALFRSGIGVRTKLFYGCENGTECASQLPLLR</sequence>
<evidence type="ECO:0000313" key="2">
    <source>
        <dbReference type="EMBL" id="KAF1965324.1"/>
    </source>
</evidence>
<evidence type="ECO:0008006" key="4">
    <source>
        <dbReference type="Google" id="ProtNLM"/>
    </source>
</evidence>
<gene>
    <name evidence="2" type="ORF">BU23DRAFT_25935</name>
</gene>
<keyword evidence="3" id="KW-1185">Reference proteome</keyword>
<evidence type="ECO:0000256" key="1">
    <source>
        <dbReference type="SAM" id="SignalP"/>
    </source>
</evidence>
<proteinExistence type="predicted"/>
<keyword evidence="1" id="KW-0732">Signal</keyword>
<dbReference type="AlphaFoldDB" id="A0A6A5UKW3"/>
<reference evidence="2" key="1">
    <citation type="journal article" date="2020" name="Stud. Mycol.">
        <title>101 Dothideomycetes genomes: a test case for predicting lifestyles and emergence of pathogens.</title>
        <authorList>
            <person name="Haridas S."/>
            <person name="Albert R."/>
            <person name="Binder M."/>
            <person name="Bloem J."/>
            <person name="Labutti K."/>
            <person name="Salamov A."/>
            <person name="Andreopoulos B."/>
            <person name="Baker S."/>
            <person name="Barry K."/>
            <person name="Bills G."/>
            <person name="Bluhm B."/>
            <person name="Cannon C."/>
            <person name="Castanera R."/>
            <person name="Culley D."/>
            <person name="Daum C."/>
            <person name="Ezra D."/>
            <person name="Gonzalez J."/>
            <person name="Henrissat B."/>
            <person name="Kuo A."/>
            <person name="Liang C."/>
            <person name="Lipzen A."/>
            <person name="Lutzoni F."/>
            <person name="Magnuson J."/>
            <person name="Mondo S."/>
            <person name="Nolan M."/>
            <person name="Ohm R."/>
            <person name="Pangilinan J."/>
            <person name="Park H.-J."/>
            <person name="Ramirez L."/>
            <person name="Alfaro M."/>
            <person name="Sun H."/>
            <person name="Tritt A."/>
            <person name="Yoshinaga Y."/>
            <person name="Zwiers L.-H."/>
            <person name="Turgeon B."/>
            <person name="Goodwin S."/>
            <person name="Spatafora J."/>
            <person name="Crous P."/>
            <person name="Grigoriev I."/>
        </authorList>
    </citation>
    <scope>NUCLEOTIDE SEQUENCE</scope>
    <source>
        <strain evidence="2">CBS 107.79</strain>
    </source>
</reference>
<accession>A0A6A5UKW3</accession>
<feature type="chain" id="PRO_5025505715" description="Secreted protein" evidence="1">
    <location>
        <begin position="21"/>
        <end position="104"/>
    </location>
</feature>
<name>A0A6A5UKW3_9PLEO</name>